<protein>
    <recommendedName>
        <fullName evidence="2">histidine kinase</fullName>
        <ecNumber evidence="2">2.7.13.3</ecNumber>
    </recommendedName>
</protein>
<keyword evidence="12" id="KW-1185">Reference proteome</keyword>
<evidence type="ECO:0000256" key="4">
    <source>
        <dbReference type="ARBA" id="ARBA00022679"/>
    </source>
</evidence>
<gene>
    <name evidence="11" type="ORF">E0H75_23995</name>
</gene>
<keyword evidence="4" id="KW-0808">Transferase</keyword>
<feature type="transmembrane region" description="Helical" evidence="9">
    <location>
        <begin position="38"/>
        <end position="59"/>
    </location>
</feature>
<feature type="transmembrane region" description="Helical" evidence="9">
    <location>
        <begin position="193"/>
        <end position="211"/>
    </location>
</feature>
<proteinExistence type="predicted"/>
<keyword evidence="5" id="KW-0547">Nucleotide-binding</keyword>
<evidence type="ECO:0000256" key="9">
    <source>
        <dbReference type="SAM" id="Phobius"/>
    </source>
</evidence>
<dbReference type="Proteomes" id="UP000293342">
    <property type="component" value="Unassembled WGS sequence"/>
</dbReference>
<feature type="domain" description="Signal transduction histidine kinase subgroup 3 dimerisation and phosphoacceptor" evidence="10">
    <location>
        <begin position="365"/>
        <end position="427"/>
    </location>
</feature>
<keyword evidence="9" id="KW-0472">Membrane</keyword>
<keyword evidence="7" id="KW-0067">ATP-binding</keyword>
<evidence type="ECO:0000256" key="1">
    <source>
        <dbReference type="ARBA" id="ARBA00000085"/>
    </source>
</evidence>
<feature type="transmembrane region" description="Helical" evidence="9">
    <location>
        <begin position="92"/>
        <end position="112"/>
    </location>
</feature>
<evidence type="ECO:0000256" key="2">
    <source>
        <dbReference type="ARBA" id="ARBA00012438"/>
    </source>
</evidence>
<feature type="transmembrane region" description="Helical" evidence="9">
    <location>
        <begin position="231"/>
        <end position="248"/>
    </location>
</feature>
<keyword evidence="6" id="KW-0418">Kinase</keyword>
<dbReference type="EMBL" id="SJKD01000005">
    <property type="protein sequence ID" value="TCC47811.1"/>
    <property type="molecule type" value="Genomic_DNA"/>
</dbReference>
<reference evidence="11 12" key="1">
    <citation type="submission" date="2019-02" db="EMBL/GenBank/DDBJ databases">
        <title>Kribbella capetownensis sp. nov. and Kribbella speibonae sp. nov., isolated from soil.</title>
        <authorList>
            <person name="Curtis S.M."/>
            <person name="Norton I."/>
            <person name="Everest G.J."/>
            <person name="Meyers P.R."/>
        </authorList>
    </citation>
    <scope>NUCLEOTIDE SEQUENCE [LARGE SCALE GENOMIC DNA]</scope>
    <source>
        <strain evidence="11 12">YM53</strain>
    </source>
</reference>
<keyword evidence="9" id="KW-0812">Transmembrane</keyword>
<dbReference type="GO" id="GO:0005524">
    <property type="term" value="F:ATP binding"/>
    <property type="evidence" value="ECO:0007669"/>
    <property type="project" value="UniProtKB-KW"/>
</dbReference>
<evidence type="ECO:0000256" key="8">
    <source>
        <dbReference type="ARBA" id="ARBA00023012"/>
    </source>
</evidence>
<sequence>MGLARHPDRPSSPTMVSMTLTVGVVTASQVTAVRPPDGLMLALALAVLISAAGALAIGWHAAGSAAALAIATFLAVLPWISLAPGLPDRLRLALIATAPLVVAATAEVALLWRATRRRLSPMVIGLAGTATVVHFLGYDPFEHPACGQVCARVPAVLAPVLDTRSAVGLASVLTVAAAAASVVAVVRGPRVRLLTGATVLAAAALSGLVFLRWLGFDAERPQVWVWPLEPFAVAIVGAAAVGLHLRIVRIRGGVERLADTLSPGSVLSGPVVGVHFAADHSWLDIRGVEVRIDPPTARTLLLYDGQTPIVRLVLADRVEPGNVMAGLAPAALLALRNAHLNAVLQARLAEVRASQRRVVAASDAERHRIERDLHDGAQQRLVGAGFQLQVARSVPDHEAAERIESAARKVREALAQLRGLAHGIFPGVLIDEGLGPALRDLVASSDVPARLELRMTDEPAPDVAMAAYAMVVGVLGGVVEPTARTTAEIVVRQEAGVLTAQVRLDPGGAVVRRPDLIPVADRIGAVGGDLVVDGDEFQAVIPCG</sequence>
<dbReference type="GO" id="GO:0016020">
    <property type="term" value="C:membrane"/>
    <property type="evidence" value="ECO:0007669"/>
    <property type="project" value="InterPro"/>
</dbReference>
<feature type="transmembrane region" description="Helical" evidence="9">
    <location>
        <begin position="119"/>
        <end position="138"/>
    </location>
</feature>
<evidence type="ECO:0000259" key="10">
    <source>
        <dbReference type="Pfam" id="PF07730"/>
    </source>
</evidence>
<comment type="caution">
    <text evidence="11">The sequence shown here is derived from an EMBL/GenBank/DDBJ whole genome shotgun (WGS) entry which is preliminary data.</text>
</comment>
<dbReference type="InterPro" id="IPR011712">
    <property type="entry name" value="Sig_transdc_His_kin_sub3_dim/P"/>
</dbReference>
<evidence type="ECO:0000256" key="5">
    <source>
        <dbReference type="ARBA" id="ARBA00022741"/>
    </source>
</evidence>
<dbReference type="GO" id="GO:0046983">
    <property type="term" value="F:protein dimerization activity"/>
    <property type="evidence" value="ECO:0007669"/>
    <property type="project" value="InterPro"/>
</dbReference>
<keyword evidence="8" id="KW-0902">Two-component regulatory system</keyword>
<dbReference type="AlphaFoldDB" id="A0A4R0JL18"/>
<dbReference type="PANTHER" id="PTHR24421:SF10">
    <property type="entry name" value="NITRATE_NITRITE SENSOR PROTEIN NARQ"/>
    <property type="match status" value="1"/>
</dbReference>
<feature type="transmembrane region" description="Helical" evidence="9">
    <location>
        <begin position="66"/>
        <end position="86"/>
    </location>
</feature>
<dbReference type="OrthoDB" id="5242012at2"/>
<name>A0A4R0JL18_9ACTN</name>
<evidence type="ECO:0000313" key="11">
    <source>
        <dbReference type="EMBL" id="TCC47811.1"/>
    </source>
</evidence>
<keyword evidence="9" id="KW-1133">Transmembrane helix</keyword>
<evidence type="ECO:0000256" key="3">
    <source>
        <dbReference type="ARBA" id="ARBA00022553"/>
    </source>
</evidence>
<evidence type="ECO:0000256" key="6">
    <source>
        <dbReference type="ARBA" id="ARBA00022777"/>
    </source>
</evidence>
<feature type="transmembrane region" description="Helical" evidence="9">
    <location>
        <begin position="166"/>
        <end position="186"/>
    </location>
</feature>
<evidence type="ECO:0000313" key="12">
    <source>
        <dbReference type="Proteomes" id="UP000293342"/>
    </source>
</evidence>
<accession>A0A4R0JL18</accession>
<dbReference type="EC" id="2.7.13.3" evidence="2"/>
<organism evidence="11 12">
    <name type="scientific">Kribbella capetownensis</name>
    <dbReference type="NCBI Taxonomy" id="1572659"/>
    <lineage>
        <taxon>Bacteria</taxon>
        <taxon>Bacillati</taxon>
        <taxon>Actinomycetota</taxon>
        <taxon>Actinomycetes</taxon>
        <taxon>Propionibacteriales</taxon>
        <taxon>Kribbellaceae</taxon>
        <taxon>Kribbella</taxon>
    </lineage>
</organism>
<dbReference type="InterPro" id="IPR050482">
    <property type="entry name" value="Sensor_HK_TwoCompSys"/>
</dbReference>
<keyword evidence="3" id="KW-0597">Phosphoprotein</keyword>
<dbReference type="PANTHER" id="PTHR24421">
    <property type="entry name" value="NITRATE/NITRITE SENSOR PROTEIN NARX-RELATED"/>
    <property type="match status" value="1"/>
</dbReference>
<dbReference type="Gene3D" id="6.10.250.2870">
    <property type="match status" value="1"/>
</dbReference>
<comment type="catalytic activity">
    <reaction evidence="1">
        <text>ATP + protein L-histidine = ADP + protein N-phospho-L-histidine.</text>
        <dbReference type="EC" id="2.7.13.3"/>
    </reaction>
</comment>
<evidence type="ECO:0000256" key="7">
    <source>
        <dbReference type="ARBA" id="ARBA00022840"/>
    </source>
</evidence>
<dbReference type="GO" id="GO:0000155">
    <property type="term" value="F:phosphorelay sensor kinase activity"/>
    <property type="evidence" value="ECO:0007669"/>
    <property type="project" value="InterPro"/>
</dbReference>
<dbReference type="Pfam" id="PF07730">
    <property type="entry name" value="HisKA_3"/>
    <property type="match status" value="1"/>
</dbReference>